<evidence type="ECO:0000256" key="2">
    <source>
        <dbReference type="SAM" id="Phobius"/>
    </source>
</evidence>
<protein>
    <recommendedName>
        <fullName evidence="3">Cyanobacterial TRADD-N associated 2 transmembrane domain-containing protein</fullName>
    </recommendedName>
</protein>
<keyword evidence="2" id="KW-1133">Transmembrane helix</keyword>
<dbReference type="HOGENOM" id="CLU_172629_0_0_3"/>
<evidence type="ECO:0000259" key="3">
    <source>
        <dbReference type="Pfam" id="PF20712"/>
    </source>
</evidence>
<keyword evidence="2" id="KW-0472">Membrane</keyword>
<proteinExistence type="predicted"/>
<feature type="region of interest" description="Disordered" evidence="1">
    <location>
        <begin position="1"/>
        <end position="20"/>
    </location>
</feature>
<dbReference type="eggNOG" id="ENOG5033GXD">
    <property type="taxonomic scope" value="Bacteria"/>
</dbReference>
<accession>K9UHC3</accession>
<feature type="transmembrane region" description="Helical" evidence="2">
    <location>
        <begin position="36"/>
        <end position="57"/>
    </location>
</feature>
<sequence length="97" mass="10418">MSNQNLPTHQPEDRDDEMKQRIAEERLFQASVSFKLTSIATAAFATVSLVGAGLLLSGNLSEGALTAASGAVPTVYCFKLAKDANDRLDRIFAELSD</sequence>
<dbReference type="InterPro" id="IPR048567">
    <property type="entry name" value="CyanoTRADDas_TM"/>
</dbReference>
<dbReference type="Pfam" id="PF20712">
    <property type="entry name" value="CyanoTRADDas_TM"/>
    <property type="match status" value="1"/>
</dbReference>
<evidence type="ECO:0000313" key="4">
    <source>
        <dbReference type="EMBL" id="AFY93614.1"/>
    </source>
</evidence>
<name>K9UHC3_CHAP6</name>
<keyword evidence="5" id="KW-1185">Reference proteome</keyword>
<feature type="compositionally biased region" description="Basic and acidic residues" evidence="1">
    <location>
        <begin position="10"/>
        <end position="20"/>
    </location>
</feature>
<dbReference type="RefSeq" id="WP_015159761.1">
    <property type="nucleotide sequence ID" value="NC_019697.1"/>
</dbReference>
<keyword evidence="2" id="KW-0812">Transmembrane</keyword>
<evidence type="ECO:0000313" key="5">
    <source>
        <dbReference type="Proteomes" id="UP000010366"/>
    </source>
</evidence>
<reference evidence="4 5" key="1">
    <citation type="submission" date="2012-05" db="EMBL/GenBank/DDBJ databases">
        <title>Finished chromosome of genome of Chamaesiphon sp. PCC 6605.</title>
        <authorList>
            <consortium name="US DOE Joint Genome Institute"/>
            <person name="Gugger M."/>
            <person name="Coursin T."/>
            <person name="Rippka R."/>
            <person name="Tandeau De Marsac N."/>
            <person name="Huntemann M."/>
            <person name="Wei C.-L."/>
            <person name="Han J."/>
            <person name="Detter J.C."/>
            <person name="Han C."/>
            <person name="Tapia R."/>
            <person name="Chen A."/>
            <person name="Kyrpides N."/>
            <person name="Mavromatis K."/>
            <person name="Markowitz V."/>
            <person name="Szeto E."/>
            <person name="Ivanova N."/>
            <person name="Pagani I."/>
            <person name="Pati A."/>
            <person name="Goodwin L."/>
            <person name="Nordberg H.P."/>
            <person name="Cantor M.N."/>
            <person name="Hua S.X."/>
            <person name="Woyke T."/>
            <person name="Kerfeld C.A."/>
        </authorList>
    </citation>
    <scope>NUCLEOTIDE SEQUENCE [LARGE SCALE GENOMIC DNA]</scope>
    <source>
        <strain evidence="5">ATCC 27169 / PCC 6605</strain>
    </source>
</reference>
<feature type="domain" description="Cyanobacterial TRADD-N associated 2 transmembrane" evidence="3">
    <location>
        <begin position="25"/>
        <end position="88"/>
    </location>
</feature>
<dbReference type="Proteomes" id="UP000010366">
    <property type="component" value="Chromosome"/>
</dbReference>
<gene>
    <name evidence="4" type="ORF">Cha6605_2564</name>
</gene>
<evidence type="ECO:0000256" key="1">
    <source>
        <dbReference type="SAM" id="MobiDB-lite"/>
    </source>
</evidence>
<organism evidence="4 5">
    <name type="scientific">Chamaesiphon minutus (strain ATCC 27169 / PCC 6605)</name>
    <dbReference type="NCBI Taxonomy" id="1173020"/>
    <lineage>
        <taxon>Bacteria</taxon>
        <taxon>Bacillati</taxon>
        <taxon>Cyanobacteriota</taxon>
        <taxon>Cyanophyceae</taxon>
        <taxon>Gomontiellales</taxon>
        <taxon>Chamaesiphonaceae</taxon>
        <taxon>Chamaesiphon</taxon>
    </lineage>
</organism>
<dbReference type="KEGG" id="cmp:Cha6605_2564"/>
<dbReference type="EMBL" id="CP003600">
    <property type="protein sequence ID" value="AFY93614.1"/>
    <property type="molecule type" value="Genomic_DNA"/>
</dbReference>
<dbReference type="AlphaFoldDB" id="K9UHC3"/>